<evidence type="ECO:0000256" key="1">
    <source>
        <dbReference type="ARBA" id="ARBA00001526"/>
    </source>
</evidence>
<name>A0A0W0ZMJ0_9GAMM</name>
<dbReference type="PATRIC" id="fig|947033.5.peg.743"/>
<dbReference type="InterPro" id="IPR001460">
    <property type="entry name" value="PCN-bd_Tpept"/>
</dbReference>
<feature type="active site" description="Acyl-ester intermediate" evidence="7">
    <location>
        <position position="49"/>
    </location>
</feature>
<evidence type="ECO:0000313" key="11">
    <source>
        <dbReference type="Proteomes" id="UP000054926"/>
    </source>
</evidence>
<reference evidence="10 11" key="1">
    <citation type="submission" date="2015-11" db="EMBL/GenBank/DDBJ databases">
        <title>Genomic analysis of 38 Legionella species identifies large and diverse effector repertoires.</title>
        <authorList>
            <person name="Burstein D."/>
            <person name="Amaro F."/>
            <person name="Zusman T."/>
            <person name="Lifshitz Z."/>
            <person name="Cohen O."/>
            <person name="Gilbert J.A."/>
            <person name="Pupko T."/>
            <person name="Shuman H.A."/>
            <person name="Segal G."/>
        </authorList>
    </citation>
    <scope>NUCLEOTIDE SEQUENCE [LARGE SCALE GENOMIC DNA]</scope>
    <source>
        <strain evidence="10 11">IMVS3376</strain>
    </source>
</reference>
<keyword evidence="11" id="KW-1185">Reference proteome</keyword>
<dbReference type="EC" id="3.5.2.6" evidence="3 8"/>
<evidence type="ECO:0000256" key="7">
    <source>
        <dbReference type="PIRSR" id="PIRSR602137-50"/>
    </source>
</evidence>
<dbReference type="NCBIfam" id="NF000270">
    <property type="entry name" value="bla_class_D_alt"/>
    <property type="match status" value="1"/>
</dbReference>
<evidence type="ECO:0000256" key="8">
    <source>
        <dbReference type="RuleBase" id="RU361140"/>
    </source>
</evidence>
<dbReference type="GO" id="GO:0008800">
    <property type="term" value="F:beta-lactamase activity"/>
    <property type="evidence" value="ECO:0007669"/>
    <property type="project" value="UniProtKB-UniRule"/>
</dbReference>
<dbReference type="Proteomes" id="UP000054926">
    <property type="component" value="Unassembled WGS sequence"/>
</dbReference>
<evidence type="ECO:0000259" key="9">
    <source>
        <dbReference type="Pfam" id="PF00905"/>
    </source>
</evidence>
<evidence type="ECO:0000313" key="10">
    <source>
        <dbReference type="EMBL" id="KTD70094.1"/>
    </source>
</evidence>
<accession>A0A0W0ZMJ0</accession>
<evidence type="ECO:0000256" key="3">
    <source>
        <dbReference type="ARBA" id="ARBA00012865"/>
    </source>
</evidence>
<keyword evidence="5 8" id="KW-0378">Hydrolase</keyword>
<protein>
    <recommendedName>
        <fullName evidence="3 8">Beta-lactamase</fullName>
        <ecNumber evidence="3 8">3.5.2.6</ecNumber>
    </recommendedName>
</protein>
<evidence type="ECO:0000256" key="2">
    <source>
        <dbReference type="ARBA" id="ARBA00007898"/>
    </source>
</evidence>
<dbReference type="EMBL" id="LNYY01000016">
    <property type="protein sequence ID" value="KTD70094.1"/>
    <property type="molecule type" value="Genomic_DNA"/>
</dbReference>
<dbReference type="AlphaFoldDB" id="A0A0W0ZMJ0"/>
<evidence type="ECO:0000256" key="4">
    <source>
        <dbReference type="ARBA" id="ARBA00022729"/>
    </source>
</evidence>
<dbReference type="RefSeq" id="WP_058509704.1">
    <property type="nucleotide sequence ID" value="NZ_LNYY01000016.1"/>
</dbReference>
<dbReference type="InterPro" id="IPR012338">
    <property type="entry name" value="Beta-lactam/transpept-like"/>
</dbReference>
<comment type="similarity">
    <text evidence="2 8">Belongs to the class-D beta-lactamase family.</text>
</comment>
<feature type="modified residue" description="N6-carboxylysine" evidence="7">
    <location>
        <position position="52"/>
    </location>
</feature>
<dbReference type="SUPFAM" id="SSF56601">
    <property type="entry name" value="beta-lactamase/transpeptidase-like"/>
    <property type="match status" value="1"/>
</dbReference>
<dbReference type="InterPro" id="IPR002137">
    <property type="entry name" value="Beta-lactam_class-D_AS"/>
</dbReference>
<feature type="domain" description="Penicillin-binding protein transpeptidase" evidence="9">
    <location>
        <begin position="36"/>
        <end position="252"/>
    </location>
</feature>
<keyword evidence="4" id="KW-0732">Signal</keyword>
<gene>
    <name evidence="10" type="ORF">Lste_0698</name>
</gene>
<dbReference type="Pfam" id="PF00905">
    <property type="entry name" value="Transpeptidase"/>
    <property type="match status" value="1"/>
</dbReference>
<dbReference type="Gene3D" id="3.40.710.10">
    <property type="entry name" value="DD-peptidase/beta-lactamase superfamily"/>
    <property type="match status" value="1"/>
</dbReference>
<sequence length="266" mass="30632">MKKNILLIGMGLLLCTTIWAQGTCFLAYENQTVLKHEGNECNQRYSPASTFKIALSLMGFDSGILKDALHPEWPYKKEYELYLNVWKDPHNPRTWIRDSCVWYSQVLTQQLGMNRFKNYVKAFHYGNQDVSGDKGKNNGLTHAWLSSSLAISPAEQIKFLQKIVYNKLPVSKKSLSMTKDILYIQELAGGWKLYGKTGTGRQLTRDKSHQLPLQHGWFVGWIEKNGRLVTFVNHIADSKEKTTFASFRAKNEVLIKLHYLINELEK</sequence>
<proteinExistence type="inferred from homology"/>
<comment type="caution">
    <text evidence="10">The sequence shown here is derived from an EMBL/GenBank/DDBJ whole genome shotgun (WGS) entry which is preliminary data.</text>
</comment>
<comment type="catalytic activity">
    <reaction evidence="1 8">
        <text>a beta-lactam + H2O = a substituted beta-amino acid</text>
        <dbReference type="Rhea" id="RHEA:20401"/>
        <dbReference type="ChEBI" id="CHEBI:15377"/>
        <dbReference type="ChEBI" id="CHEBI:35627"/>
        <dbReference type="ChEBI" id="CHEBI:140347"/>
        <dbReference type="EC" id="3.5.2.6"/>
    </reaction>
</comment>
<dbReference type="OrthoDB" id="9762883at2"/>
<keyword evidence="6 8" id="KW-0046">Antibiotic resistance</keyword>
<dbReference type="GO" id="GO:0017001">
    <property type="term" value="P:antibiotic catabolic process"/>
    <property type="evidence" value="ECO:0007669"/>
    <property type="project" value="InterPro"/>
</dbReference>
<dbReference type="GO" id="GO:0008658">
    <property type="term" value="F:penicillin binding"/>
    <property type="evidence" value="ECO:0007669"/>
    <property type="project" value="InterPro"/>
</dbReference>
<evidence type="ECO:0000256" key="6">
    <source>
        <dbReference type="ARBA" id="ARBA00023251"/>
    </source>
</evidence>
<dbReference type="GO" id="GO:0046677">
    <property type="term" value="P:response to antibiotic"/>
    <property type="evidence" value="ECO:0007669"/>
    <property type="project" value="UniProtKB-UniRule"/>
</dbReference>
<evidence type="ECO:0000256" key="5">
    <source>
        <dbReference type="ARBA" id="ARBA00022801"/>
    </source>
</evidence>
<dbReference type="PROSITE" id="PS00337">
    <property type="entry name" value="BETA_LACTAMASE_D"/>
    <property type="match status" value="1"/>
</dbReference>
<dbReference type="STRING" id="947033.Lste_0698"/>
<organism evidence="10 11">
    <name type="scientific">Legionella steelei</name>
    <dbReference type="NCBI Taxonomy" id="947033"/>
    <lineage>
        <taxon>Bacteria</taxon>
        <taxon>Pseudomonadati</taxon>
        <taxon>Pseudomonadota</taxon>
        <taxon>Gammaproteobacteria</taxon>
        <taxon>Legionellales</taxon>
        <taxon>Legionellaceae</taxon>
        <taxon>Legionella</taxon>
    </lineage>
</organism>